<keyword evidence="6" id="KW-0413">Isomerase</keyword>
<dbReference type="PROSITE" id="PS50072">
    <property type="entry name" value="CSA_PPIASE_2"/>
    <property type="match status" value="1"/>
</dbReference>
<dbReference type="Gene3D" id="2.40.100.10">
    <property type="entry name" value="Cyclophilin-like"/>
    <property type="match status" value="1"/>
</dbReference>
<evidence type="ECO:0000256" key="7">
    <source>
        <dbReference type="PROSITE-ProRule" id="PRU00221"/>
    </source>
</evidence>
<dbReference type="KEGG" id="vde:111253172"/>
<sequence>MSPDEEASSQLDKNNLQTQKRTAESTSEKERIKEADKDNDDDGGVIGPLSSEAVDKEREPVPKKKKKILHLEKVFVDKLPSSELFEKSYMHRDTVTHVVVTRSEFIVTASADGHVKFWKKEAGGIEFVKHFRAHLGKIEGVASNWDGSLLCTISDDKSLKVFEVVSFDLMNMLQFDYTPGHCEWVHTKGDAIRVVAVTDQNSNRILLYDGLASGGPLKVHKNLHQAPIVCLRYCPMLNVAVSSDENGILEYWRGGVTDRLIPDQANFDSKLDTDLFELVNSNTVATNIAFAPDGRQFAVTASDRKVRVFNFASGRLVKTLDETLKTASDTQQERALLSNMEFGRRVAVERELEKAGMLRYSNLVFDDSGNFLLYPTLLGIKVVNLITNRCVRILGKGEALRPLAIALYQGVPGKQQKMVTVESAAAENPALQEVDSDPTLVCSAYKKNRFYLYTKRIPGEDEEREVFNEKPSKEDIVAATEMSSRSNLASNAVIHTSMGDIHVILFPRECPRTVENFVVHSRNGYYNGHIFHRVIKGFMVQTGDPTGVGTGGESIWGGEFEDEFHPNLKHDKPYTLSMANAGPNTNGSQFFITVIPCPWLDNKHTVFGRVTRGMEVAQNISLVKTHPKTDKPYDDVTIVSITIK</sequence>
<dbReference type="OrthoDB" id="10264753at2759"/>
<feature type="compositionally biased region" description="Basic and acidic residues" evidence="8">
    <location>
        <begin position="21"/>
        <end position="36"/>
    </location>
</feature>
<keyword evidence="5" id="KW-0697">Rotamase</keyword>
<dbReference type="InterPro" id="IPR002130">
    <property type="entry name" value="Cyclophilin-type_PPIase_dom"/>
</dbReference>
<comment type="catalytic activity">
    <reaction evidence="1">
        <text>[protein]-peptidylproline (omega=180) = [protein]-peptidylproline (omega=0)</text>
        <dbReference type="Rhea" id="RHEA:16237"/>
        <dbReference type="Rhea" id="RHEA-COMP:10747"/>
        <dbReference type="Rhea" id="RHEA-COMP:10748"/>
        <dbReference type="ChEBI" id="CHEBI:83833"/>
        <dbReference type="ChEBI" id="CHEBI:83834"/>
        <dbReference type="EC" id="5.2.1.8"/>
    </reaction>
</comment>
<dbReference type="GO" id="GO:0003755">
    <property type="term" value="F:peptidyl-prolyl cis-trans isomerase activity"/>
    <property type="evidence" value="ECO:0007669"/>
    <property type="project" value="UniProtKB-KW"/>
</dbReference>
<keyword evidence="3 7" id="KW-0853">WD repeat</keyword>
<dbReference type="Proteomes" id="UP000594260">
    <property type="component" value="Unplaced"/>
</dbReference>
<dbReference type="RefSeq" id="XP_022667957.1">
    <property type="nucleotide sequence ID" value="XM_022812222.1"/>
</dbReference>
<dbReference type="Gene3D" id="2.130.10.10">
    <property type="entry name" value="YVTN repeat-like/Quinoprotein amine dehydrogenase"/>
    <property type="match status" value="2"/>
</dbReference>
<dbReference type="InterPro" id="IPR015943">
    <property type="entry name" value="WD40/YVTN_repeat-like_dom_sf"/>
</dbReference>
<organism evidence="10 11">
    <name type="scientific">Varroa destructor</name>
    <name type="common">Honeybee mite</name>
    <dbReference type="NCBI Taxonomy" id="109461"/>
    <lineage>
        <taxon>Eukaryota</taxon>
        <taxon>Metazoa</taxon>
        <taxon>Ecdysozoa</taxon>
        <taxon>Arthropoda</taxon>
        <taxon>Chelicerata</taxon>
        <taxon>Arachnida</taxon>
        <taxon>Acari</taxon>
        <taxon>Parasitiformes</taxon>
        <taxon>Mesostigmata</taxon>
        <taxon>Gamasina</taxon>
        <taxon>Dermanyssoidea</taxon>
        <taxon>Varroidae</taxon>
        <taxon>Varroa</taxon>
    </lineage>
</organism>
<dbReference type="RefSeq" id="XP_022667955.1">
    <property type="nucleotide sequence ID" value="XM_022812220.1"/>
</dbReference>
<dbReference type="RefSeq" id="XP_022667956.1">
    <property type="nucleotide sequence ID" value="XM_022812221.1"/>
</dbReference>
<dbReference type="PANTHER" id="PTHR45625:SF4">
    <property type="entry name" value="PEPTIDYLPROLYL ISOMERASE DOMAIN AND WD REPEAT-CONTAINING PROTEIN 1"/>
    <property type="match status" value="1"/>
</dbReference>
<dbReference type="PROSITE" id="PS50082">
    <property type="entry name" value="WD_REPEATS_2"/>
    <property type="match status" value="2"/>
</dbReference>
<evidence type="ECO:0000313" key="11">
    <source>
        <dbReference type="Proteomes" id="UP000594260"/>
    </source>
</evidence>
<evidence type="ECO:0000256" key="2">
    <source>
        <dbReference type="ARBA" id="ARBA00013194"/>
    </source>
</evidence>
<evidence type="ECO:0000259" key="9">
    <source>
        <dbReference type="PROSITE" id="PS50072"/>
    </source>
</evidence>
<dbReference type="Pfam" id="PF00160">
    <property type="entry name" value="Pro_isomerase"/>
    <property type="match status" value="1"/>
</dbReference>
<feature type="repeat" description="WD" evidence="7">
    <location>
        <begin position="278"/>
        <end position="319"/>
    </location>
</feature>
<feature type="compositionally biased region" description="Basic and acidic residues" evidence="8">
    <location>
        <begin position="53"/>
        <end position="62"/>
    </location>
</feature>
<evidence type="ECO:0000313" key="10">
    <source>
        <dbReference type="EnsemblMetazoa" id="XP_022667956"/>
    </source>
</evidence>
<dbReference type="FunFam" id="2.40.100.10:FF:000003">
    <property type="entry name" value="Peptidylprolyl isomerase domain and WD repeat-containing 1"/>
    <property type="match status" value="1"/>
</dbReference>
<evidence type="ECO:0000256" key="6">
    <source>
        <dbReference type="ARBA" id="ARBA00023235"/>
    </source>
</evidence>
<evidence type="ECO:0000256" key="1">
    <source>
        <dbReference type="ARBA" id="ARBA00000971"/>
    </source>
</evidence>
<dbReference type="SUPFAM" id="SSF50891">
    <property type="entry name" value="Cyclophilin-like"/>
    <property type="match status" value="1"/>
</dbReference>
<dbReference type="InterPro" id="IPR029000">
    <property type="entry name" value="Cyclophilin-like_dom_sf"/>
</dbReference>
<evidence type="ECO:0000256" key="3">
    <source>
        <dbReference type="ARBA" id="ARBA00022574"/>
    </source>
</evidence>
<dbReference type="Pfam" id="PF00400">
    <property type="entry name" value="WD40"/>
    <property type="match status" value="3"/>
</dbReference>
<feature type="domain" description="PPIase cyclophilin-type" evidence="9">
    <location>
        <begin position="488"/>
        <end position="643"/>
    </location>
</feature>
<dbReference type="InterPro" id="IPR001680">
    <property type="entry name" value="WD40_rpt"/>
</dbReference>
<dbReference type="GeneID" id="111253172"/>
<evidence type="ECO:0000256" key="8">
    <source>
        <dbReference type="SAM" id="MobiDB-lite"/>
    </source>
</evidence>
<dbReference type="OMA" id="GMVEYWR"/>
<dbReference type="EnsemblMetazoa" id="XM_022812221">
    <property type="protein sequence ID" value="XP_022667956"/>
    <property type="gene ID" value="LOC111253172"/>
</dbReference>
<proteinExistence type="predicted"/>
<protein>
    <recommendedName>
        <fullName evidence="2">peptidylprolyl isomerase</fullName>
        <ecNumber evidence="2">5.2.1.8</ecNumber>
    </recommendedName>
</protein>
<dbReference type="EnsemblMetazoa" id="XM_022812220">
    <property type="protein sequence ID" value="XP_022667955"/>
    <property type="gene ID" value="LOC111253172"/>
</dbReference>
<dbReference type="GO" id="GO:0005634">
    <property type="term" value="C:nucleus"/>
    <property type="evidence" value="ECO:0007669"/>
    <property type="project" value="UniProtKB-ARBA"/>
</dbReference>
<feature type="region of interest" description="Disordered" evidence="8">
    <location>
        <begin position="1"/>
        <end position="62"/>
    </location>
</feature>
<dbReference type="AlphaFoldDB" id="A0A7M7KM39"/>
<evidence type="ECO:0000256" key="4">
    <source>
        <dbReference type="ARBA" id="ARBA00022737"/>
    </source>
</evidence>
<feature type="repeat" description="WD" evidence="7">
    <location>
        <begin position="88"/>
        <end position="119"/>
    </location>
</feature>
<dbReference type="EC" id="5.2.1.8" evidence="2"/>
<dbReference type="SMART" id="SM00320">
    <property type="entry name" value="WD40"/>
    <property type="match status" value="4"/>
</dbReference>
<dbReference type="InterPro" id="IPR044666">
    <property type="entry name" value="Cyclophilin_A-like"/>
</dbReference>
<dbReference type="EnsemblMetazoa" id="XM_022812222">
    <property type="protein sequence ID" value="XP_022667957"/>
    <property type="gene ID" value="LOC111253172"/>
</dbReference>
<keyword evidence="4" id="KW-0677">Repeat</keyword>
<accession>A0A7M7KM39</accession>
<dbReference type="InterPro" id="IPR036322">
    <property type="entry name" value="WD40_repeat_dom_sf"/>
</dbReference>
<dbReference type="PRINTS" id="PR00153">
    <property type="entry name" value="CSAPPISMRASE"/>
</dbReference>
<dbReference type="FunCoup" id="A0A7M7KM39">
    <property type="interactions" value="1372"/>
</dbReference>
<feature type="compositionally biased region" description="Polar residues" evidence="8">
    <location>
        <begin position="8"/>
        <end position="20"/>
    </location>
</feature>
<evidence type="ECO:0000256" key="5">
    <source>
        <dbReference type="ARBA" id="ARBA00023110"/>
    </source>
</evidence>
<dbReference type="CDD" id="cd01927">
    <property type="entry name" value="cyclophilin_WD40"/>
    <property type="match status" value="1"/>
</dbReference>
<reference evidence="10" key="1">
    <citation type="submission" date="2021-01" db="UniProtKB">
        <authorList>
            <consortium name="EnsemblMetazoa"/>
        </authorList>
    </citation>
    <scope>IDENTIFICATION</scope>
</reference>
<keyword evidence="11" id="KW-1185">Reference proteome</keyword>
<name>A0A7M7KM39_VARDE</name>
<dbReference type="SUPFAM" id="SSF50978">
    <property type="entry name" value="WD40 repeat-like"/>
    <property type="match status" value="1"/>
</dbReference>
<dbReference type="InParanoid" id="A0A7M7KM39"/>
<dbReference type="PANTHER" id="PTHR45625">
    <property type="entry name" value="PEPTIDYL-PROLYL CIS-TRANS ISOMERASE-RELATED"/>
    <property type="match status" value="1"/>
</dbReference>